<sequence>SMWSFLFGGTCCEASRSESAAVVQILEVMEDVGEKAEKPLRLDDCTDFEYSPCQTEAPSLDCSMDSEGLLFESVSVIGDLVQFSIPGLSDPYPLQPPASVNMSLASGNGTRSLAGVQRDSYGDLGLPKALTLRYTQNV</sequence>
<organism evidence="1 2">
    <name type="scientific">Polarella glacialis</name>
    <name type="common">Dinoflagellate</name>
    <dbReference type="NCBI Taxonomy" id="89957"/>
    <lineage>
        <taxon>Eukaryota</taxon>
        <taxon>Sar</taxon>
        <taxon>Alveolata</taxon>
        <taxon>Dinophyceae</taxon>
        <taxon>Suessiales</taxon>
        <taxon>Suessiaceae</taxon>
        <taxon>Polarella</taxon>
    </lineage>
</organism>
<gene>
    <name evidence="1" type="ORF">PGLA2088_LOCUS22419</name>
</gene>
<dbReference type="AlphaFoldDB" id="A0A813JRS6"/>
<dbReference type="EMBL" id="CAJNNW010025952">
    <property type="protein sequence ID" value="CAE8681406.1"/>
    <property type="molecule type" value="Genomic_DNA"/>
</dbReference>
<evidence type="ECO:0000313" key="1">
    <source>
        <dbReference type="EMBL" id="CAE8681406.1"/>
    </source>
</evidence>
<reference evidence="1" key="1">
    <citation type="submission" date="2021-02" db="EMBL/GenBank/DDBJ databases">
        <authorList>
            <person name="Dougan E. K."/>
            <person name="Rhodes N."/>
            <person name="Thang M."/>
            <person name="Chan C."/>
        </authorList>
    </citation>
    <scope>NUCLEOTIDE SEQUENCE</scope>
</reference>
<protein>
    <submittedName>
        <fullName evidence="1">Uncharacterized protein</fullName>
    </submittedName>
</protein>
<dbReference type="Proteomes" id="UP000626109">
    <property type="component" value="Unassembled WGS sequence"/>
</dbReference>
<accession>A0A813JRS6</accession>
<comment type="caution">
    <text evidence="1">The sequence shown here is derived from an EMBL/GenBank/DDBJ whole genome shotgun (WGS) entry which is preliminary data.</text>
</comment>
<name>A0A813JRS6_POLGL</name>
<feature type="non-terminal residue" evidence="1">
    <location>
        <position position="1"/>
    </location>
</feature>
<evidence type="ECO:0000313" key="2">
    <source>
        <dbReference type="Proteomes" id="UP000626109"/>
    </source>
</evidence>
<proteinExistence type="predicted"/>